<proteinExistence type="predicted"/>
<keyword evidence="1" id="KW-1133">Transmembrane helix</keyword>
<evidence type="ECO:0000313" key="2">
    <source>
        <dbReference type="EMBL" id="SDG57096.1"/>
    </source>
</evidence>
<feature type="transmembrane region" description="Helical" evidence="1">
    <location>
        <begin position="127"/>
        <end position="153"/>
    </location>
</feature>
<evidence type="ECO:0000313" key="3">
    <source>
        <dbReference type="Proteomes" id="UP000199643"/>
    </source>
</evidence>
<dbReference type="STRING" id="405671.SAMN05421827_10821"/>
<gene>
    <name evidence="2" type="ORF">SAMN05421827_10821</name>
</gene>
<organism evidence="2 3">
    <name type="scientific">Pedobacter terrae</name>
    <dbReference type="NCBI Taxonomy" id="405671"/>
    <lineage>
        <taxon>Bacteria</taxon>
        <taxon>Pseudomonadati</taxon>
        <taxon>Bacteroidota</taxon>
        <taxon>Sphingobacteriia</taxon>
        <taxon>Sphingobacteriales</taxon>
        <taxon>Sphingobacteriaceae</taxon>
        <taxon>Pedobacter</taxon>
    </lineage>
</organism>
<evidence type="ECO:0000256" key="1">
    <source>
        <dbReference type="SAM" id="Phobius"/>
    </source>
</evidence>
<accession>A0A1G7VBB5</accession>
<keyword evidence="3" id="KW-1185">Reference proteome</keyword>
<feature type="transmembrane region" description="Helical" evidence="1">
    <location>
        <begin position="68"/>
        <end position="90"/>
    </location>
</feature>
<reference evidence="3" key="1">
    <citation type="submission" date="2016-10" db="EMBL/GenBank/DDBJ databases">
        <authorList>
            <person name="Varghese N."/>
            <person name="Submissions S."/>
        </authorList>
    </citation>
    <scope>NUCLEOTIDE SEQUENCE [LARGE SCALE GENOMIC DNA]</scope>
    <source>
        <strain evidence="3">DSM 17933</strain>
    </source>
</reference>
<feature type="transmembrane region" description="Helical" evidence="1">
    <location>
        <begin position="30"/>
        <end position="56"/>
    </location>
</feature>
<dbReference type="RefSeq" id="WP_090499938.1">
    <property type="nucleotide sequence ID" value="NZ_FNCH01000008.1"/>
</dbReference>
<dbReference type="AlphaFoldDB" id="A0A1G7VBB5"/>
<keyword evidence="1" id="KW-0472">Membrane</keyword>
<protein>
    <submittedName>
        <fullName evidence="2">Uncharacterized protein</fullName>
    </submittedName>
</protein>
<dbReference type="Proteomes" id="UP000199643">
    <property type="component" value="Unassembled WGS sequence"/>
</dbReference>
<sequence length="154" mass="16874">MEDFENEVPQEVKLIVTEEMRSYFYDMSKWARFLSVVGFVISAFLTISSFGIGAAISANPAMLNQLGPLAGIGATGITIFYLLLALLFFYPSLLLLRFSAKGKQGVLFGDQENLNDAVANVKSLFKFWGILTIILLASYFMLILAVAVSAVGIK</sequence>
<keyword evidence="1" id="KW-0812">Transmembrane</keyword>
<dbReference type="EMBL" id="FNCH01000008">
    <property type="protein sequence ID" value="SDG57096.1"/>
    <property type="molecule type" value="Genomic_DNA"/>
</dbReference>
<dbReference type="OrthoDB" id="1121797at2"/>
<name>A0A1G7VBB5_9SPHI</name>